<reference evidence="9" key="1">
    <citation type="journal article" date="2021" name="Mol. Plant Microbe Interact.">
        <title>Complete Genome Sequence of the Plant-Pathogenic Fungus Colletotrichum lupini.</title>
        <authorList>
            <person name="Baroncelli R."/>
            <person name="Pensec F."/>
            <person name="Da Lio D."/>
            <person name="Boufleur T."/>
            <person name="Vicente I."/>
            <person name="Sarrocco S."/>
            <person name="Picot A."/>
            <person name="Baraldi E."/>
            <person name="Sukno S."/>
            <person name="Thon M."/>
            <person name="Le Floch G."/>
        </authorList>
    </citation>
    <scope>NUCLEOTIDE SEQUENCE</scope>
    <source>
        <strain evidence="9">IMI 504893</strain>
    </source>
</reference>
<evidence type="ECO:0000256" key="6">
    <source>
        <dbReference type="PIRSR" id="PIRSR602401-1"/>
    </source>
</evidence>
<keyword evidence="8" id="KW-1133">Transmembrane helix</keyword>
<protein>
    <recommendedName>
        <fullName evidence="11">Cytochrome P450</fullName>
    </recommendedName>
</protein>
<dbReference type="KEGG" id="clup:CLUP02_12863"/>
<dbReference type="Proteomes" id="UP000830671">
    <property type="component" value="Chromosome 6"/>
</dbReference>
<accession>A0A9Q8T171</accession>
<dbReference type="InterPro" id="IPR017972">
    <property type="entry name" value="Cyt_P450_CS"/>
</dbReference>
<dbReference type="InterPro" id="IPR002401">
    <property type="entry name" value="Cyt_P450_E_grp-I"/>
</dbReference>
<dbReference type="PANTHER" id="PTHR24305:SF166">
    <property type="entry name" value="CYTOCHROME P450 12A4, MITOCHONDRIAL-RELATED"/>
    <property type="match status" value="1"/>
</dbReference>
<dbReference type="PROSITE" id="PS00086">
    <property type="entry name" value="CYTOCHROME_P450"/>
    <property type="match status" value="1"/>
</dbReference>
<evidence type="ECO:0000256" key="8">
    <source>
        <dbReference type="SAM" id="Phobius"/>
    </source>
</evidence>
<evidence type="ECO:0000256" key="5">
    <source>
        <dbReference type="ARBA" id="ARBA00023004"/>
    </source>
</evidence>
<evidence type="ECO:0000256" key="4">
    <source>
        <dbReference type="ARBA" id="ARBA00022723"/>
    </source>
</evidence>
<comment type="cofactor">
    <cofactor evidence="1 6">
        <name>heme</name>
        <dbReference type="ChEBI" id="CHEBI:30413"/>
    </cofactor>
</comment>
<dbReference type="GO" id="GO:0016705">
    <property type="term" value="F:oxidoreductase activity, acting on paired donors, with incorporation or reduction of molecular oxygen"/>
    <property type="evidence" value="ECO:0007669"/>
    <property type="project" value="InterPro"/>
</dbReference>
<dbReference type="GO" id="GO:0004497">
    <property type="term" value="F:monooxygenase activity"/>
    <property type="evidence" value="ECO:0007669"/>
    <property type="project" value="UniProtKB-KW"/>
</dbReference>
<dbReference type="GO" id="GO:0020037">
    <property type="term" value="F:heme binding"/>
    <property type="evidence" value="ECO:0007669"/>
    <property type="project" value="InterPro"/>
</dbReference>
<dbReference type="InterPro" id="IPR036396">
    <property type="entry name" value="Cyt_P450_sf"/>
</dbReference>
<dbReference type="InterPro" id="IPR050121">
    <property type="entry name" value="Cytochrome_P450_monoxygenase"/>
</dbReference>
<dbReference type="GeneID" id="73346833"/>
<gene>
    <name evidence="9" type="ORF">CLUP02_12863</name>
</gene>
<evidence type="ECO:0000313" key="10">
    <source>
        <dbReference type="Proteomes" id="UP000830671"/>
    </source>
</evidence>
<keyword evidence="5 6" id="KW-0408">Iron</keyword>
<sequence>MALFQLREVLFSPRILALCFSVYLIVGVLYRIFFHPLRKIPGPWYAAATYWYEFYQDVILNGNYIKEYPDLHAKYGPVVRVSPSRVHVSDPDYFKEAYGSGTKYIKDPDFFQSAGGIKHSIIMLIDPEVHKERKNTVQSLFSTKHVEHLAPVVLDVVQRAMAKAQRALKNDQPINLQPFYQCITVGYTSVQLHDRNIELQGVICGLLRLQLNFVDSDEDEPPFLSLLGKFVDKFFLTKHFPMISHIAMSLPLSVARTVLPSYVAFREQCATWIKEDEEKQRNGKRIADGRKTYFDLLLEAEKTKRLHKLGQEALVDEALSVCFGGTDTNSIALSFGTYFLLRNPNKLQKMLDELKDAPTNMDGLYEYHTVSKLPYLTAVIKEILRPGSPVPGIIPRRVPAGGASVGGHYLPEGTTVSQALRLINVNSDVYSEPERFIPERWLGKAGWDLEKYFVPFSKGPRACIGVNIAYLELYVCFANLFGRFEMELFETNESTLKWVDNGVTRLLKPMKVKIKSIRGVSQ</sequence>
<evidence type="ECO:0000256" key="2">
    <source>
        <dbReference type="ARBA" id="ARBA00010617"/>
    </source>
</evidence>
<evidence type="ECO:0000313" key="9">
    <source>
        <dbReference type="EMBL" id="UQC87359.1"/>
    </source>
</evidence>
<keyword evidence="7" id="KW-0560">Oxidoreductase</keyword>
<evidence type="ECO:0000256" key="3">
    <source>
        <dbReference type="ARBA" id="ARBA00022617"/>
    </source>
</evidence>
<keyword evidence="7" id="KW-0503">Monooxygenase</keyword>
<keyword evidence="8" id="KW-0472">Membrane</keyword>
<dbReference type="SUPFAM" id="SSF48264">
    <property type="entry name" value="Cytochrome P450"/>
    <property type="match status" value="1"/>
</dbReference>
<dbReference type="Gene3D" id="1.10.630.10">
    <property type="entry name" value="Cytochrome P450"/>
    <property type="match status" value="1"/>
</dbReference>
<dbReference type="RefSeq" id="XP_049148969.1">
    <property type="nucleotide sequence ID" value="XM_049291823.1"/>
</dbReference>
<evidence type="ECO:0008006" key="11">
    <source>
        <dbReference type="Google" id="ProtNLM"/>
    </source>
</evidence>
<evidence type="ECO:0000256" key="7">
    <source>
        <dbReference type="RuleBase" id="RU000461"/>
    </source>
</evidence>
<name>A0A9Q8T171_9PEZI</name>
<evidence type="ECO:0000256" key="1">
    <source>
        <dbReference type="ARBA" id="ARBA00001971"/>
    </source>
</evidence>
<dbReference type="CDD" id="cd11062">
    <property type="entry name" value="CYP58-like"/>
    <property type="match status" value="1"/>
</dbReference>
<feature type="transmembrane region" description="Helical" evidence="8">
    <location>
        <begin position="15"/>
        <end position="34"/>
    </location>
</feature>
<dbReference type="PRINTS" id="PR00463">
    <property type="entry name" value="EP450I"/>
</dbReference>
<dbReference type="GO" id="GO:0005506">
    <property type="term" value="F:iron ion binding"/>
    <property type="evidence" value="ECO:0007669"/>
    <property type="project" value="InterPro"/>
</dbReference>
<dbReference type="InterPro" id="IPR001128">
    <property type="entry name" value="Cyt_P450"/>
</dbReference>
<dbReference type="Pfam" id="PF00067">
    <property type="entry name" value="p450"/>
    <property type="match status" value="1"/>
</dbReference>
<feature type="binding site" description="axial binding residue" evidence="6">
    <location>
        <position position="463"/>
    </location>
    <ligand>
        <name>heme</name>
        <dbReference type="ChEBI" id="CHEBI:30413"/>
    </ligand>
    <ligandPart>
        <name>Fe</name>
        <dbReference type="ChEBI" id="CHEBI:18248"/>
    </ligandPart>
</feature>
<organism evidence="9 10">
    <name type="scientific">Colletotrichum lupini</name>
    <dbReference type="NCBI Taxonomy" id="145971"/>
    <lineage>
        <taxon>Eukaryota</taxon>
        <taxon>Fungi</taxon>
        <taxon>Dikarya</taxon>
        <taxon>Ascomycota</taxon>
        <taxon>Pezizomycotina</taxon>
        <taxon>Sordariomycetes</taxon>
        <taxon>Hypocreomycetidae</taxon>
        <taxon>Glomerellales</taxon>
        <taxon>Glomerellaceae</taxon>
        <taxon>Colletotrichum</taxon>
        <taxon>Colletotrichum acutatum species complex</taxon>
    </lineage>
</organism>
<keyword evidence="8" id="KW-0812">Transmembrane</keyword>
<keyword evidence="3 6" id="KW-0349">Heme</keyword>
<dbReference type="EMBL" id="CP019478">
    <property type="protein sequence ID" value="UQC87359.1"/>
    <property type="molecule type" value="Genomic_DNA"/>
</dbReference>
<comment type="similarity">
    <text evidence="2 7">Belongs to the cytochrome P450 family.</text>
</comment>
<proteinExistence type="inferred from homology"/>
<keyword evidence="10" id="KW-1185">Reference proteome</keyword>
<dbReference type="PANTHER" id="PTHR24305">
    <property type="entry name" value="CYTOCHROME P450"/>
    <property type="match status" value="1"/>
</dbReference>
<keyword evidence="4 6" id="KW-0479">Metal-binding</keyword>
<dbReference type="AlphaFoldDB" id="A0A9Q8T171"/>
<dbReference type="PRINTS" id="PR00385">
    <property type="entry name" value="P450"/>
</dbReference>